<dbReference type="SUPFAM" id="SSF50978">
    <property type="entry name" value="WD40 repeat-like"/>
    <property type="match status" value="1"/>
</dbReference>
<dbReference type="GO" id="GO:0006261">
    <property type="term" value="P:DNA-templated DNA replication"/>
    <property type="evidence" value="ECO:0007669"/>
    <property type="project" value="TreeGrafter"/>
</dbReference>
<gene>
    <name evidence="5" type="ORF">C9374_001354</name>
</gene>
<evidence type="ECO:0008006" key="7">
    <source>
        <dbReference type="Google" id="ProtNLM"/>
    </source>
</evidence>
<dbReference type="GeneID" id="68093810"/>
<feature type="region of interest" description="Disordered" evidence="4">
    <location>
        <begin position="296"/>
        <end position="318"/>
    </location>
</feature>
<dbReference type="Proteomes" id="UP000816034">
    <property type="component" value="Unassembled WGS sequence"/>
</dbReference>
<dbReference type="PRINTS" id="PR00320">
    <property type="entry name" value="GPROTEINBRPT"/>
</dbReference>
<comment type="caution">
    <text evidence="5">The sequence shown here is derived from an EMBL/GenBank/DDBJ whole genome shotgun (WGS) entry which is preliminary data.</text>
</comment>
<sequence length="559" mass="62573">MSEVKTLYDSSTRGHTSSSLTKEICITSTHTEDATCHIWDLKSGQVLNSLKRIRTNHGCVTFIPEHLYLIASQSDKGRIFIYDIRREQPLFECPVAEKITSLVSHGVYCFGGGENGTVYIWNILTGKLLKIFNAHLKSITAMDVNSDFLVTGSIDTLIQVWNLADLLDIRSEGERQQSPIYSLSSHALSITSIQLSKSSHTKLITTSLDRTCKVWDLSSGIEVCSIVYPSSVQCGALSVNEQELFVGCSNGCVYQMSLYPHKPQYMDENEVDDENNFEDFDPLLSGGKMVVSELGSSSSGTKTLTLENDTSSDHSVSRGSKYSCYTFKAHSNSVTTLNLSKDGLILVSGSKDGKLISWDVRSRQPLITFKKHSISADNEITNCIIDTINLTQFSTFHNNENIKQEQKQVRNTSTLAVKPFKKFIETQQSLLEVNMVSDNWNCLYSHPDFDLSLQHHFASPITALPSSIAHQSIHLVNYKPKKVSNGVQKKDSGYAKKVLQLTKRLTDMEQLYNQQKSLNEQLTELLEEKSKDVKTESNNTISKVAPQKSGKGFFHRKFQ</sequence>
<proteinExistence type="predicted"/>
<dbReference type="PANTHER" id="PTHR18763">
    <property type="entry name" value="WD-REPEAT PROTEIN 18"/>
    <property type="match status" value="1"/>
</dbReference>
<dbReference type="PANTHER" id="PTHR18763:SF0">
    <property type="entry name" value="WD REPEAT-CONTAINING PROTEIN 18"/>
    <property type="match status" value="1"/>
</dbReference>
<name>A0AA88KLD3_NAELO</name>
<feature type="repeat" description="WD" evidence="3">
    <location>
        <begin position="183"/>
        <end position="225"/>
    </location>
</feature>
<feature type="repeat" description="WD" evidence="3">
    <location>
        <begin position="132"/>
        <end position="171"/>
    </location>
</feature>
<dbReference type="RefSeq" id="XP_044551752.1">
    <property type="nucleotide sequence ID" value="XM_044689425.1"/>
</dbReference>
<keyword evidence="1 3" id="KW-0853">WD repeat</keyword>
<dbReference type="EMBL" id="PYSW02000012">
    <property type="protein sequence ID" value="KAG2387760.1"/>
    <property type="molecule type" value="Genomic_DNA"/>
</dbReference>
<organism evidence="5 6">
    <name type="scientific">Naegleria lovaniensis</name>
    <name type="common">Amoeba</name>
    <dbReference type="NCBI Taxonomy" id="51637"/>
    <lineage>
        <taxon>Eukaryota</taxon>
        <taxon>Discoba</taxon>
        <taxon>Heterolobosea</taxon>
        <taxon>Tetramitia</taxon>
        <taxon>Eutetramitia</taxon>
        <taxon>Vahlkampfiidae</taxon>
        <taxon>Naegleria</taxon>
    </lineage>
</organism>
<dbReference type="GO" id="GO:0006364">
    <property type="term" value="P:rRNA processing"/>
    <property type="evidence" value="ECO:0007669"/>
    <property type="project" value="TreeGrafter"/>
</dbReference>
<dbReference type="InterPro" id="IPR045227">
    <property type="entry name" value="WDR18/Ipi3/RID3"/>
</dbReference>
<dbReference type="InterPro" id="IPR019775">
    <property type="entry name" value="WD40_repeat_CS"/>
</dbReference>
<dbReference type="GO" id="GO:0005656">
    <property type="term" value="C:nuclear pre-replicative complex"/>
    <property type="evidence" value="ECO:0007669"/>
    <property type="project" value="TreeGrafter"/>
</dbReference>
<protein>
    <recommendedName>
        <fullName evidence="7">Guanine nucleotide-binding protein subunit beta-like protein</fullName>
    </recommendedName>
</protein>
<dbReference type="AlphaFoldDB" id="A0AA88KLD3"/>
<dbReference type="InterPro" id="IPR020472">
    <property type="entry name" value="WD40_PAC1"/>
</dbReference>
<keyword evidence="6" id="KW-1185">Reference proteome</keyword>
<feature type="compositionally biased region" description="Low complexity" evidence="4">
    <location>
        <begin position="296"/>
        <end position="307"/>
    </location>
</feature>
<feature type="repeat" description="WD" evidence="3">
    <location>
        <begin position="327"/>
        <end position="368"/>
    </location>
</feature>
<keyword evidence="2" id="KW-0677">Repeat</keyword>
<evidence type="ECO:0000313" key="6">
    <source>
        <dbReference type="Proteomes" id="UP000816034"/>
    </source>
</evidence>
<evidence type="ECO:0000256" key="4">
    <source>
        <dbReference type="SAM" id="MobiDB-lite"/>
    </source>
</evidence>
<evidence type="ECO:0000313" key="5">
    <source>
        <dbReference type="EMBL" id="KAG2387760.1"/>
    </source>
</evidence>
<dbReference type="PROSITE" id="PS50294">
    <property type="entry name" value="WD_REPEATS_REGION"/>
    <property type="match status" value="3"/>
</dbReference>
<evidence type="ECO:0000256" key="1">
    <source>
        <dbReference type="ARBA" id="ARBA00022574"/>
    </source>
</evidence>
<dbReference type="Gene3D" id="2.130.10.10">
    <property type="entry name" value="YVTN repeat-like/Quinoprotein amine dehydrogenase"/>
    <property type="match status" value="3"/>
</dbReference>
<dbReference type="InterPro" id="IPR036322">
    <property type="entry name" value="WD40_repeat_dom_sf"/>
</dbReference>
<evidence type="ECO:0000256" key="2">
    <source>
        <dbReference type="ARBA" id="ARBA00022737"/>
    </source>
</evidence>
<dbReference type="PROSITE" id="PS50082">
    <property type="entry name" value="WD_REPEATS_2"/>
    <property type="match status" value="3"/>
</dbReference>
<dbReference type="GO" id="GO:0120330">
    <property type="term" value="C:rixosome complex"/>
    <property type="evidence" value="ECO:0007669"/>
    <property type="project" value="TreeGrafter"/>
</dbReference>
<reference evidence="5 6" key="1">
    <citation type="journal article" date="2018" name="BMC Genomics">
        <title>The genome of Naegleria lovaniensis, the basis for a comparative approach to unravel pathogenicity factors of the human pathogenic amoeba N. fowleri.</title>
        <authorList>
            <person name="Liechti N."/>
            <person name="Schurch N."/>
            <person name="Bruggmann R."/>
            <person name="Wittwer M."/>
        </authorList>
    </citation>
    <scope>NUCLEOTIDE SEQUENCE [LARGE SCALE GENOMIC DNA]</scope>
    <source>
        <strain evidence="5 6">ATCC 30569</strain>
    </source>
</reference>
<evidence type="ECO:0000256" key="3">
    <source>
        <dbReference type="PROSITE-ProRule" id="PRU00221"/>
    </source>
</evidence>
<dbReference type="Pfam" id="PF00400">
    <property type="entry name" value="WD40"/>
    <property type="match status" value="3"/>
</dbReference>
<dbReference type="SMART" id="SM00320">
    <property type="entry name" value="WD40"/>
    <property type="match status" value="6"/>
</dbReference>
<dbReference type="PROSITE" id="PS00678">
    <property type="entry name" value="WD_REPEATS_1"/>
    <property type="match status" value="3"/>
</dbReference>
<accession>A0AA88KLD3</accession>
<feature type="region of interest" description="Disordered" evidence="4">
    <location>
        <begin position="529"/>
        <end position="559"/>
    </location>
</feature>
<dbReference type="InterPro" id="IPR001680">
    <property type="entry name" value="WD40_rpt"/>
</dbReference>
<dbReference type="InterPro" id="IPR015943">
    <property type="entry name" value="WD40/YVTN_repeat-like_dom_sf"/>
</dbReference>